<sequence>MTSEQIDRINALYHKSQSVGLTPEEKEEQTRLRQEYLAAIRANLRGTLNQISIKEPDGTITNLGKKYGGIKED</sequence>
<protein>
    <recommendedName>
        <fullName evidence="2">UPF0291 protein H9931_04800</fullName>
    </recommendedName>
</protein>
<dbReference type="PANTHER" id="PTHR37300:SF1">
    <property type="entry name" value="UPF0291 PROTEIN YNZC"/>
    <property type="match status" value="1"/>
</dbReference>
<reference evidence="3" key="1">
    <citation type="journal article" date="2021" name="PeerJ">
        <title>Extensive microbial diversity within the chicken gut microbiome revealed by metagenomics and culture.</title>
        <authorList>
            <person name="Gilroy R."/>
            <person name="Ravi A."/>
            <person name="Getino M."/>
            <person name="Pursley I."/>
            <person name="Horton D.L."/>
            <person name="Alikhan N.F."/>
            <person name="Baker D."/>
            <person name="Gharbi K."/>
            <person name="Hall N."/>
            <person name="Watson M."/>
            <person name="Adriaenssens E.M."/>
            <person name="Foster-Nyarko E."/>
            <person name="Jarju S."/>
            <person name="Secka A."/>
            <person name="Antonio M."/>
            <person name="Oren A."/>
            <person name="Chaudhuri R.R."/>
            <person name="La Ragione R."/>
            <person name="Hildebrand F."/>
            <person name="Pallen M.J."/>
        </authorList>
    </citation>
    <scope>NUCLEOTIDE SEQUENCE</scope>
    <source>
        <strain evidence="3">CHK198-12963</strain>
    </source>
</reference>
<dbReference type="HAMAP" id="MF_01103">
    <property type="entry name" value="UPF0291"/>
    <property type="match status" value="1"/>
</dbReference>
<comment type="subcellular location">
    <subcellularLocation>
        <location evidence="2">Cytoplasm</location>
    </subcellularLocation>
</comment>
<evidence type="ECO:0000256" key="1">
    <source>
        <dbReference type="ARBA" id="ARBA00022490"/>
    </source>
</evidence>
<name>A0A9D2TD49_9FIRM</name>
<dbReference type="InterPro" id="IPR009242">
    <property type="entry name" value="DUF896"/>
</dbReference>
<accession>A0A9D2TD49</accession>
<dbReference type="PANTHER" id="PTHR37300">
    <property type="entry name" value="UPF0291 PROTEIN CBO2609/CLC_2481"/>
    <property type="match status" value="1"/>
</dbReference>
<gene>
    <name evidence="3" type="ORF">H9931_04800</name>
</gene>
<dbReference type="EMBL" id="DWWB01000022">
    <property type="protein sequence ID" value="HJC66025.1"/>
    <property type="molecule type" value="Genomic_DNA"/>
</dbReference>
<dbReference type="Pfam" id="PF05979">
    <property type="entry name" value="DUF896"/>
    <property type="match status" value="1"/>
</dbReference>
<organism evidence="3 4">
    <name type="scientific">Candidatus Enterocloster excrementigallinarum</name>
    <dbReference type="NCBI Taxonomy" id="2838558"/>
    <lineage>
        <taxon>Bacteria</taxon>
        <taxon>Bacillati</taxon>
        <taxon>Bacillota</taxon>
        <taxon>Clostridia</taxon>
        <taxon>Lachnospirales</taxon>
        <taxon>Lachnospiraceae</taxon>
        <taxon>Enterocloster</taxon>
    </lineage>
</organism>
<dbReference type="GO" id="GO:0005737">
    <property type="term" value="C:cytoplasm"/>
    <property type="evidence" value="ECO:0007669"/>
    <property type="project" value="UniProtKB-SubCell"/>
</dbReference>
<dbReference type="Proteomes" id="UP000823863">
    <property type="component" value="Unassembled WGS sequence"/>
</dbReference>
<dbReference type="SUPFAM" id="SSF158221">
    <property type="entry name" value="YnzC-like"/>
    <property type="match status" value="1"/>
</dbReference>
<dbReference type="Gene3D" id="1.10.287.540">
    <property type="entry name" value="Helix hairpin bin"/>
    <property type="match status" value="1"/>
</dbReference>
<dbReference type="AlphaFoldDB" id="A0A9D2TD49"/>
<evidence type="ECO:0000256" key="2">
    <source>
        <dbReference type="HAMAP-Rule" id="MF_01103"/>
    </source>
</evidence>
<evidence type="ECO:0000313" key="3">
    <source>
        <dbReference type="EMBL" id="HJC66025.1"/>
    </source>
</evidence>
<comment type="similarity">
    <text evidence="2">Belongs to the UPF0291 family.</text>
</comment>
<keyword evidence="1 2" id="KW-0963">Cytoplasm</keyword>
<comment type="caution">
    <text evidence="3">The sequence shown here is derived from an EMBL/GenBank/DDBJ whole genome shotgun (WGS) entry which is preliminary data.</text>
</comment>
<proteinExistence type="inferred from homology"/>
<reference evidence="3" key="2">
    <citation type="submission" date="2021-04" db="EMBL/GenBank/DDBJ databases">
        <authorList>
            <person name="Gilroy R."/>
        </authorList>
    </citation>
    <scope>NUCLEOTIDE SEQUENCE</scope>
    <source>
        <strain evidence="3">CHK198-12963</strain>
    </source>
</reference>
<evidence type="ECO:0000313" key="4">
    <source>
        <dbReference type="Proteomes" id="UP000823863"/>
    </source>
</evidence>